<protein>
    <submittedName>
        <fullName evidence="2">Uncharacterized protein</fullName>
    </submittedName>
</protein>
<feature type="transmembrane region" description="Helical" evidence="1">
    <location>
        <begin position="255"/>
        <end position="281"/>
    </location>
</feature>
<sequence>MFYGAGSDSIVRSAPRVRVPRARAPADAAQPGDPSCGKVLKFYIFLSLLVAIRLRPLSSLLASSCLRPLFHPLLSSSHFLPPDRDSLLFSFLHVLSPFSLFRFPSRPVVSILPFICLSILLFLSRVSPFFSVLLAVLCFFSLPGSSLSFPRLPPSSLPLFACLFSFFLFSLPLVYVSLSVSLLAYSPFLFAFPFFNSPLLCALPPLFSLLSFLHPVFFPLPICFLSSPFPAFPLSPPHSLPSPRDILSSLPISSLPFPIFSFHSPFSLFLPFLPSFLISSFPSPPLPIGSRQGKTPLLSRRAPSVAVYSGHLLAVGLSVQGLVDASRIGRCVSFNPPITRLLFLSWLELFIASIYLFFSSSKFGPTVRFFPLLFSLPSLLNDSILFPLFLSILLPCPAPSPCRL</sequence>
<feature type="transmembrane region" description="Helical" evidence="1">
    <location>
        <begin position="182"/>
        <end position="203"/>
    </location>
</feature>
<keyword evidence="1" id="KW-0812">Transmembrane</keyword>
<feature type="transmembrane region" description="Helical" evidence="1">
    <location>
        <begin position="302"/>
        <end position="323"/>
    </location>
</feature>
<feature type="transmembrane region" description="Helical" evidence="1">
    <location>
        <begin position="370"/>
        <end position="394"/>
    </location>
</feature>
<keyword evidence="1" id="KW-1133">Transmembrane helix</keyword>
<accession>A0A3R7SI23</accession>
<evidence type="ECO:0000313" key="2">
    <source>
        <dbReference type="EMBL" id="ROT62067.1"/>
    </source>
</evidence>
<reference evidence="2 3" key="2">
    <citation type="submission" date="2019-01" db="EMBL/GenBank/DDBJ databases">
        <title>The decoding of complex shrimp genome reveals the adaptation for benthos swimmer, frequently molting mechanism and breeding impact on genome.</title>
        <authorList>
            <person name="Sun Y."/>
            <person name="Gao Y."/>
            <person name="Yu Y."/>
        </authorList>
    </citation>
    <scope>NUCLEOTIDE SEQUENCE [LARGE SCALE GENOMIC DNA]</scope>
    <source>
        <tissue evidence="2">Muscle</tissue>
    </source>
</reference>
<feature type="transmembrane region" description="Helical" evidence="1">
    <location>
        <begin position="111"/>
        <end position="144"/>
    </location>
</feature>
<name>A0A3R7SI23_PENVA</name>
<evidence type="ECO:0000256" key="1">
    <source>
        <dbReference type="SAM" id="Phobius"/>
    </source>
</evidence>
<evidence type="ECO:0000313" key="3">
    <source>
        <dbReference type="Proteomes" id="UP000283509"/>
    </source>
</evidence>
<feature type="transmembrane region" description="Helical" evidence="1">
    <location>
        <begin position="156"/>
        <end position="176"/>
    </location>
</feature>
<organism evidence="2 3">
    <name type="scientific">Penaeus vannamei</name>
    <name type="common">Whiteleg shrimp</name>
    <name type="synonym">Litopenaeus vannamei</name>
    <dbReference type="NCBI Taxonomy" id="6689"/>
    <lineage>
        <taxon>Eukaryota</taxon>
        <taxon>Metazoa</taxon>
        <taxon>Ecdysozoa</taxon>
        <taxon>Arthropoda</taxon>
        <taxon>Crustacea</taxon>
        <taxon>Multicrustacea</taxon>
        <taxon>Malacostraca</taxon>
        <taxon>Eumalacostraca</taxon>
        <taxon>Eucarida</taxon>
        <taxon>Decapoda</taxon>
        <taxon>Dendrobranchiata</taxon>
        <taxon>Penaeoidea</taxon>
        <taxon>Penaeidae</taxon>
        <taxon>Penaeus</taxon>
    </lineage>
</organism>
<keyword evidence="1" id="KW-0472">Membrane</keyword>
<keyword evidence="3" id="KW-1185">Reference proteome</keyword>
<dbReference type="AlphaFoldDB" id="A0A3R7SI23"/>
<dbReference type="Proteomes" id="UP000283509">
    <property type="component" value="Unassembled WGS sequence"/>
</dbReference>
<reference evidence="2 3" key="1">
    <citation type="submission" date="2018-04" db="EMBL/GenBank/DDBJ databases">
        <authorList>
            <person name="Zhang X."/>
            <person name="Yuan J."/>
            <person name="Li F."/>
            <person name="Xiang J."/>
        </authorList>
    </citation>
    <scope>NUCLEOTIDE SEQUENCE [LARGE SCALE GENOMIC DNA]</scope>
    <source>
        <tissue evidence="2">Muscle</tissue>
    </source>
</reference>
<gene>
    <name evidence="2" type="ORF">C7M84_020105</name>
</gene>
<comment type="caution">
    <text evidence="2">The sequence shown here is derived from an EMBL/GenBank/DDBJ whole genome shotgun (WGS) entry which is preliminary data.</text>
</comment>
<dbReference type="EMBL" id="QCYY01003849">
    <property type="protein sequence ID" value="ROT62067.1"/>
    <property type="molecule type" value="Genomic_DNA"/>
</dbReference>
<proteinExistence type="predicted"/>
<feature type="transmembrane region" description="Helical" evidence="1">
    <location>
        <begin position="338"/>
        <end position="358"/>
    </location>
</feature>